<accession>A0ACC6PNG1</accession>
<comment type="caution">
    <text evidence="1">The sequence shown here is derived from an EMBL/GenBank/DDBJ whole genome shotgun (WGS) entry which is preliminary data.</text>
</comment>
<name>A0ACC6PNG1_9ACTN</name>
<organism evidence="1 2">
    <name type="scientific">Streptomyces achmelvichensis</name>
    <dbReference type="NCBI Taxonomy" id="3134111"/>
    <lineage>
        <taxon>Bacteria</taxon>
        <taxon>Bacillati</taxon>
        <taxon>Actinomycetota</taxon>
        <taxon>Actinomycetes</taxon>
        <taxon>Kitasatosporales</taxon>
        <taxon>Streptomycetaceae</taxon>
        <taxon>Streptomyces</taxon>
    </lineage>
</organism>
<gene>
    <name evidence="1" type="ORF">WKI67_05815</name>
</gene>
<dbReference type="EMBL" id="JBBKAJ010000022">
    <property type="protein sequence ID" value="MEJ8632906.1"/>
    <property type="molecule type" value="Genomic_DNA"/>
</dbReference>
<keyword evidence="2" id="KW-1185">Reference proteome</keyword>
<reference evidence="1" key="1">
    <citation type="submission" date="2024-03" db="EMBL/GenBank/DDBJ databases">
        <title>Novel Streptomyces species of biotechnological and ecological value are a feature of Machair soil.</title>
        <authorList>
            <person name="Prole J.R."/>
            <person name="Goodfellow M."/>
            <person name="Allenby N."/>
            <person name="Ward A.C."/>
        </authorList>
    </citation>
    <scope>NUCLEOTIDE SEQUENCE</scope>
    <source>
        <strain evidence="1">MS2.AVA.5</strain>
    </source>
</reference>
<proteinExistence type="predicted"/>
<evidence type="ECO:0000313" key="2">
    <source>
        <dbReference type="Proteomes" id="UP001377168"/>
    </source>
</evidence>
<evidence type="ECO:0000313" key="1">
    <source>
        <dbReference type="EMBL" id="MEJ8632906.1"/>
    </source>
</evidence>
<sequence length="787" mass="84878">MTVLTFHKEKPTTDQDAKTATTASSTAVAATAQPAPVKPATTPTRPAVQERGERAVPELTFTVQDRAVHDRAIQEPTRKVQQRARASQEPASVQQPTAVGKNPTAQNRTQEPCRAKELIRAAKRATAQEPGLVQESPRTAQSRTAQSSTQTGTAQDRAVHEPSVQEAARAAVPTGVREQGLGSGEDPAGSVAAALAAGELAHLLFDEKDGDTVHEPWRALVDSEAFAYRTGLTPQERTELSYQRLRLVNEVAGDPEALAHDPRRLAALHEWTGFTDSGLCTISGIHYNLFLGSILDHDGHTRDLTPYTSLQHTGTFLCTELDHGNDVTALETTATLDPATGGFDLHTPTPGARKFMPNTSTTGGPKTALVAARLITGDTDHGVYLFLVPLSDAAGHLPGITVALLPERLGSPVDHCITSFDHVPLPRTALLQAPHGHLTPDNTLSSNVTSRRKRLLHSIARVTTGKLCMSAAAIGAARTALDIAVRHAHTRHISGPKAGERVPLAAHRTHSGRLTDALATTYAMTFLHRETLTAHTRTPDDPDTERLVALTKAWATWQARDIITEARERCGAQGLFAHNRLADLHTNIEGTITAEGDNLVIWTKAAAETLFHPTPQPSAVTPAIDPTQATDPTVAHQQLTDPTFLHNLLAHAQILWTQRARTAARTSPRGNPLARWNTTSTPALTMIETHTQRHAGEALHAAATRTTHPTTHHLLTTLHQLFILNQLRPHTGDLLAHNHLTPEHLDQLPHTLNALHTALTPHLPTLTQAFNTPQHTQPATPLTHPAG</sequence>
<protein>
    <submittedName>
        <fullName evidence="1">Acyl-CoA dehydrogenase</fullName>
    </submittedName>
</protein>
<dbReference type="Proteomes" id="UP001377168">
    <property type="component" value="Unassembled WGS sequence"/>
</dbReference>